<proteinExistence type="predicted"/>
<dbReference type="Proteomes" id="UP001238163">
    <property type="component" value="Unassembled WGS sequence"/>
</dbReference>
<comment type="caution">
    <text evidence="1">The sequence shown here is derived from an EMBL/GenBank/DDBJ whole genome shotgun (WGS) entry which is preliminary data.</text>
</comment>
<reference evidence="1" key="1">
    <citation type="submission" date="2023-07" db="EMBL/GenBank/DDBJ databases">
        <title>Genomic Encyclopedia of Type Strains, Phase IV (KMG-IV): sequencing the most valuable type-strain genomes for metagenomic binning, comparative biology and taxonomic classification.</title>
        <authorList>
            <person name="Goeker M."/>
        </authorList>
    </citation>
    <scope>NUCLEOTIDE SEQUENCE</scope>
    <source>
        <strain evidence="1">DSM 24202</strain>
    </source>
</reference>
<gene>
    <name evidence="1" type="ORF">J3R75_001237</name>
</gene>
<dbReference type="AlphaFoldDB" id="A0AAE3VER3"/>
<evidence type="ECO:0000313" key="1">
    <source>
        <dbReference type="EMBL" id="MDQ0289130.1"/>
    </source>
</evidence>
<keyword evidence="2" id="KW-1185">Reference proteome</keyword>
<organism evidence="1 2">
    <name type="scientific">Oligosphaera ethanolica</name>
    <dbReference type="NCBI Taxonomy" id="760260"/>
    <lineage>
        <taxon>Bacteria</taxon>
        <taxon>Pseudomonadati</taxon>
        <taxon>Lentisphaerota</taxon>
        <taxon>Oligosphaeria</taxon>
        <taxon>Oligosphaerales</taxon>
        <taxon>Oligosphaeraceae</taxon>
        <taxon>Oligosphaera</taxon>
    </lineage>
</organism>
<dbReference type="EMBL" id="JAUSVL010000001">
    <property type="protein sequence ID" value="MDQ0289130.1"/>
    <property type="molecule type" value="Genomic_DNA"/>
</dbReference>
<sequence length="382" mass="42221">MGVRAKMKTAWLMLIICTLGVFAEGELPLLLPAPARPGELPKCPVQITNEGALQLGRVYDRSRHEIRVQFRHAGEGAILFRVARSTCPCIAVLEAPMNLNLFPGDTFSLRLQLDASALTPGPFTRHVIVDFGNCESLRFAVYGECVQPVQVSPGTEMDLGSFEGVDVMWKRHFELTTTALAGDAVSFVAPEASERFEFELKPLAHGRHELAIRPRLPLPLGEFHERVSVAVKGLENYSDLQLLLHGHVRGRALVVKNPLLEFTRAEIAGGGAQQRELAIIRVAAEGAQGRGRRRLMPARRQGNGQQVTVDEQQAGTKAIFAKLAEELRWQPATGITVEMQAEDLQLRLRLSLSSEFLQHKPLPTLKLFRGDELLGDIELVVK</sequence>
<evidence type="ECO:0000313" key="2">
    <source>
        <dbReference type="Proteomes" id="UP001238163"/>
    </source>
</evidence>
<evidence type="ECO:0008006" key="3">
    <source>
        <dbReference type="Google" id="ProtNLM"/>
    </source>
</evidence>
<dbReference type="RefSeq" id="WP_307260465.1">
    <property type="nucleotide sequence ID" value="NZ_JAUSVL010000001.1"/>
</dbReference>
<protein>
    <recommendedName>
        <fullName evidence="3">DUF1573 domain-containing protein</fullName>
    </recommendedName>
</protein>
<accession>A0AAE3VER3</accession>
<name>A0AAE3VER3_9BACT</name>